<dbReference type="PANTHER" id="PTHR42792">
    <property type="entry name" value="FLAGELLIN"/>
    <property type="match status" value="1"/>
</dbReference>
<dbReference type="NCBIfam" id="TIGR02550">
    <property type="entry name" value="flagell_flgL"/>
    <property type="match status" value="1"/>
</dbReference>
<keyword evidence="2" id="KW-0282">Flagellum</keyword>
<dbReference type="PANTHER" id="PTHR42792:SF1">
    <property type="entry name" value="FLAGELLAR HOOK-ASSOCIATED PROTEIN 3"/>
    <property type="match status" value="1"/>
</dbReference>
<comment type="caution">
    <text evidence="2">The sequence shown here is derived from an EMBL/GenBank/DDBJ whole genome shotgun (WGS) entry which is preliminary data.</text>
</comment>
<dbReference type="InterPro" id="IPR001492">
    <property type="entry name" value="Flagellin"/>
</dbReference>
<keyword evidence="3" id="KW-1185">Reference proteome</keyword>
<dbReference type="Proteomes" id="UP001158045">
    <property type="component" value="Unassembled WGS sequence"/>
</dbReference>
<accession>A0ABT6NDZ0</accession>
<protein>
    <submittedName>
        <fullName evidence="2">Flagellar hook-associated protein FlgL</fullName>
    </submittedName>
</protein>
<feature type="domain" description="Flagellin N-terminal" evidence="1">
    <location>
        <begin position="6"/>
        <end position="139"/>
    </location>
</feature>
<dbReference type="Gene3D" id="1.20.1330.10">
    <property type="entry name" value="f41 fragment of flagellin, N-terminal domain"/>
    <property type="match status" value="2"/>
</dbReference>
<organism evidence="2 3">
    <name type="scientific">Fusibacter bizertensis</name>
    <dbReference type="NCBI Taxonomy" id="1488331"/>
    <lineage>
        <taxon>Bacteria</taxon>
        <taxon>Bacillati</taxon>
        <taxon>Bacillota</taxon>
        <taxon>Clostridia</taxon>
        <taxon>Eubacteriales</taxon>
        <taxon>Eubacteriales Family XII. Incertae Sedis</taxon>
        <taxon>Fusibacter</taxon>
    </lineage>
</organism>
<dbReference type="Pfam" id="PF00669">
    <property type="entry name" value="Flagellin_N"/>
    <property type="match status" value="1"/>
</dbReference>
<gene>
    <name evidence="2" type="primary">flgL</name>
    <name evidence="2" type="ORF">QE109_10505</name>
</gene>
<evidence type="ECO:0000259" key="1">
    <source>
        <dbReference type="Pfam" id="PF00669"/>
    </source>
</evidence>
<dbReference type="SUPFAM" id="SSF64518">
    <property type="entry name" value="Phase 1 flagellin"/>
    <property type="match status" value="1"/>
</dbReference>
<evidence type="ECO:0000313" key="2">
    <source>
        <dbReference type="EMBL" id="MDH8678580.1"/>
    </source>
</evidence>
<keyword evidence="2" id="KW-0966">Cell projection</keyword>
<sequence length="530" mass="57233">MRITNTMLVKDMLWNANNNLISMAKKQSELSTGKKIQRPSDDPVGITQVLKYKTDIREAQQYKKNINDSLGWLEVSESSLHNMKDILQRMRELTVEAANGTNTADDRNKIKVEIEELKKEIIVSGNATSAGRYVFSGLETNQKLFNADGTYNIDITSERNNLKPVIGYEVAVGEVMSVGVHPVDLFGIINVNNFFDGKIINSADDTTKATQSKFTADVNLNYDYTGDTLDLNVGGLLYNVDESQLGNSALNPMTKDRMVSALKAATNGTAKLGDVADIYFDLNDKLVVSSKAYGAGTTILDTTASAGLTGNTVTAGTDGLASTIAGSGVVTDADVLADNGIHEFVLQVDDVRKTFSVDFSALGDVAALQLEMQTQIDGAFLPAGTVTVGAVSGGTIDFTLNGTNDGQDHTIAVDFIVANQSEMLTDLDNLITGLATDDNNAIQTALDKLDLHLDRVLTVAGEIGGKTNRVDFIKSRVEENEITFTSLLSKVQDVDMAEAIMYFKNLENVYRASLSVGSKVIQPSLVDFIR</sequence>
<dbReference type="RefSeq" id="WP_281094431.1">
    <property type="nucleotide sequence ID" value="NZ_JARYZI010000006.1"/>
</dbReference>
<name>A0ABT6NDZ0_9FIRM</name>
<dbReference type="InterPro" id="IPR013384">
    <property type="entry name" value="Flagell_FlgL"/>
</dbReference>
<keyword evidence="2" id="KW-0969">Cilium</keyword>
<dbReference type="EMBL" id="JARYZI010000006">
    <property type="protein sequence ID" value="MDH8678580.1"/>
    <property type="molecule type" value="Genomic_DNA"/>
</dbReference>
<proteinExistence type="predicted"/>
<reference evidence="2 3" key="1">
    <citation type="submission" date="2023-04" db="EMBL/GenBank/DDBJ databases">
        <title>Fusibacter bizertensis strain WBS, isolated from littoral bottom sediments of the Arctic seas - biochemical and genomic analysis.</title>
        <authorList>
            <person name="Brioukhanov A.L."/>
        </authorList>
    </citation>
    <scope>NUCLEOTIDE SEQUENCE [LARGE SCALE GENOMIC DNA]</scope>
    <source>
        <strain evidence="2 3">WBS</strain>
    </source>
</reference>
<dbReference type="InterPro" id="IPR001029">
    <property type="entry name" value="Flagellin_N"/>
</dbReference>
<evidence type="ECO:0000313" key="3">
    <source>
        <dbReference type="Proteomes" id="UP001158045"/>
    </source>
</evidence>